<proteinExistence type="predicted"/>
<sequence precursor="true">MKKTLIPGLLLLLVACQSTPRLEDDTRYVKLAKVVDVHVFTDAERKEAAKTAPRSNDSGVSFGIGIGVGTGGYSGMMIGANTGLSGVHDKRKEPPQVATGANRFTVQPLNSSERIEVMSYKHYKVGDCVKVLSGHPTEFARLFDPKEGERCN</sequence>
<dbReference type="STRING" id="580332.Slit_2954"/>
<dbReference type="EMBL" id="CP001965">
    <property type="protein sequence ID" value="ADE13179.1"/>
    <property type="molecule type" value="Genomic_DNA"/>
</dbReference>
<evidence type="ECO:0000313" key="1">
    <source>
        <dbReference type="EMBL" id="ADE13179.1"/>
    </source>
</evidence>
<name>D5CQF8_SIDLE</name>
<dbReference type="PROSITE" id="PS51257">
    <property type="entry name" value="PROKAR_LIPOPROTEIN"/>
    <property type="match status" value="1"/>
</dbReference>
<protein>
    <submittedName>
        <fullName evidence="1">Uncharacterized protein</fullName>
    </submittedName>
</protein>
<dbReference type="KEGG" id="slt:Slit_2954"/>
<keyword evidence="2" id="KW-1185">Reference proteome</keyword>
<organism evidence="1 2">
    <name type="scientific">Sideroxydans lithotrophicus (strain ES-1)</name>
    <dbReference type="NCBI Taxonomy" id="580332"/>
    <lineage>
        <taxon>Bacteria</taxon>
        <taxon>Pseudomonadati</taxon>
        <taxon>Pseudomonadota</taxon>
        <taxon>Betaproteobacteria</taxon>
        <taxon>Nitrosomonadales</taxon>
        <taxon>Gallionellaceae</taxon>
        <taxon>Sideroxydans</taxon>
    </lineage>
</organism>
<dbReference type="RefSeq" id="WP_013031075.1">
    <property type="nucleotide sequence ID" value="NC_013959.1"/>
</dbReference>
<dbReference type="HOGENOM" id="CLU_1721110_0_0_4"/>
<dbReference type="AlphaFoldDB" id="D5CQF8"/>
<accession>D5CQF8</accession>
<gene>
    <name evidence="1" type="ordered locus">Slit_2954</name>
</gene>
<evidence type="ECO:0000313" key="2">
    <source>
        <dbReference type="Proteomes" id="UP000001625"/>
    </source>
</evidence>
<reference evidence="1 2" key="1">
    <citation type="submission" date="2010-03" db="EMBL/GenBank/DDBJ databases">
        <title>Complete sequence of Sideroxydans lithotrophicus ES-1.</title>
        <authorList>
            <consortium name="US DOE Joint Genome Institute"/>
            <person name="Lucas S."/>
            <person name="Copeland A."/>
            <person name="Lapidus A."/>
            <person name="Cheng J.-F."/>
            <person name="Bruce D."/>
            <person name="Goodwin L."/>
            <person name="Pitluck S."/>
            <person name="Munk A.C."/>
            <person name="Detter J.C."/>
            <person name="Han C."/>
            <person name="Tapia R."/>
            <person name="Larimer F."/>
            <person name="Land M."/>
            <person name="Hauser L."/>
            <person name="Kyrpides N."/>
            <person name="Ivanova N."/>
            <person name="Emerson D."/>
            <person name="Woyke T."/>
        </authorList>
    </citation>
    <scope>NUCLEOTIDE SEQUENCE [LARGE SCALE GENOMIC DNA]</scope>
    <source>
        <strain evidence="1 2">ES-1</strain>
    </source>
</reference>
<dbReference type="Proteomes" id="UP000001625">
    <property type="component" value="Chromosome"/>
</dbReference>